<dbReference type="PROSITE" id="PS50887">
    <property type="entry name" value="GGDEF"/>
    <property type="match status" value="1"/>
</dbReference>
<keyword evidence="3" id="KW-0472">Membrane</keyword>
<evidence type="ECO:0000256" key="2">
    <source>
        <dbReference type="ARBA" id="ARBA00034247"/>
    </source>
</evidence>
<dbReference type="Proteomes" id="UP001180825">
    <property type="component" value="Unassembled WGS sequence"/>
</dbReference>
<gene>
    <name evidence="6" type="ORF">J2X21_004822</name>
</gene>
<accession>A0ABU2AEM1</accession>
<dbReference type="RefSeq" id="WP_310332659.1">
    <property type="nucleotide sequence ID" value="NZ_JAVDXV010000011.1"/>
</dbReference>
<dbReference type="InterPro" id="IPR000160">
    <property type="entry name" value="GGDEF_dom"/>
</dbReference>
<dbReference type="InterPro" id="IPR043128">
    <property type="entry name" value="Rev_trsase/Diguanyl_cyclase"/>
</dbReference>
<name>A0ABU2AEM1_9BURK</name>
<dbReference type="PANTHER" id="PTHR45138">
    <property type="entry name" value="REGULATORY COMPONENTS OF SENSORY TRANSDUCTION SYSTEM"/>
    <property type="match status" value="1"/>
</dbReference>
<comment type="caution">
    <text evidence="6">The sequence shown here is derived from an EMBL/GenBank/DDBJ whole genome shotgun (WGS) entry which is preliminary data.</text>
</comment>
<dbReference type="InterPro" id="IPR029787">
    <property type="entry name" value="Nucleotide_cyclase"/>
</dbReference>
<sequence>MSDVPFQPIALRLTRSVVINGLLAALLLCGLVGWWERHTALDRLEAALRVQGEELAHALPEAVWQVSPDLVQPQLEAASKRVGVAYLAVLEPGGSRPIAEVGQQQLRGLSADIDLPLLREGREIGRLAMMLDRAAIQRSVYEAMLKSMLASLALIVVMVGLVLLLLRRHLQQPMQALAAALRRLEAEDLGAHLDLHRPPRRTRDEIDEVAAALSGLQQRVLRHVDELDARVAERTEQLQRALEQLKILAVTDPLTGCHNRLAFSQKFPEAVAHAQRYERPLAVVFFDVDRFKVINDTHGHPIGDRVLADAGQLLRETLRSSSDWVARYGGEEFVLVLPEASLQQAVDAAERLRQMVEQDIRVPLDGGGSLQITASFGVAQWQRGETGEQLLERADAQLYAAKHAGRNRVMPAVAVIA</sequence>
<evidence type="ECO:0000256" key="1">
    <source>
        <dbReference type="ARBA" id="ARBA00012528"/>
    </source>
</evidence>
<evidence type="ECO:0000313" key="7">
    <source>
        <dbReference type="Proteomes" id="UP001180825"/>
    </source>
</evidence>
<organism evidence="6 7">
    <name type="scientific">Roseateles asaccharophilus</name>
    <dbReference type="NCBI Taxonomy" id="582607"/>
    <lineage>
        <taxon>Bacteria</taxon>
        <taxon>Pseudomonadati</taxon>
        <taxon>Pseudomonadota</taxon>
        <taxon>Betaproteobacteria</taxon>
        <taxon>Burkholderiales</taxon>
        <taxon>Sphaerotilaceae</taxon>
        <taxon>Roseateles</taxon>
    </lineage>
</organism>
<dbReference type="InterPro" id="IPR003660">
    <property type="entry name" value="HAMP_dom"/>
</dbReference>
<feature type="domain" description="HAMP" evidence="4">
    <location>
        <begin position="168"/>
        <end position="225"/>
    </location>
</feature>
<evidence type="ECO:0000259" key="4">
    <source>
        <dbReference type="PROSITE" id="PS50885"/>
    </source>
</evidence>
<keyword evidence="3" id="KW-1133">Transmembrane helix</keyword>
<dbReference type="SMART" id="SM00304">
    <property type="entry name" value="HAMP"/>
    <property type="match status" value="1"/>
</dbReference>
<proteinExistence type="predicted"/>
<protein>
    <recommendedName>
        <fullName evidence="1">diguanylate cyclase</fullName>
        <ecNumber evidence="1">2.7.7.65</ecNumber>
    </recommendedName>
</protein>
<dbReference type="SMART" id="SM00267">
    <property type="entry name" value="GGDEF"/>
    <property type="match status" value="1"/>
</dbReference>
<dbReference type="NCBIfam" id="TIGR00254">
    <property type="entry name" value="GGDEF"/>
    <property type="match status" value="1"/>
</dbReference>
<dbReference type="PANTHER" id="PTHR45138:SF9">
    <property type="entry name" value="DIGUANYLATE CYCLASE DGCM-RELATED"/>
    <property type="match status" value="1"/>
</dbReference>
<dbReference type="Pfam" id="PF00990">
    <property type="entry name" value="GGDEF"/>
    <property type="match status" value="1"/>
</dbReference>
<dbReference type="EMBL" id="JAVDXV010000011">
    <property type="protein sequence ID" value="MDR7335655.1"/>
    <property type="molecule type" value="Genomic_DNA"/>
</dbReference>
<dbReference type="CDD" id="cd01949">
    <property type="entry name" value="GGDEF"/>
    <property type="match status" value="1"/>
</dbReference>
<dbReference type="Gene3D" id="6.10.340.10">
    <property type="match status" value="1"/>
</dbReference>
<dbReference type="PROSITE" id="PS50885">
    <property type="entry name" value="HAMP"/>
    <property type="match status" value="1"/>
</dbReference>
<evidence type="ECO:0000259" key="5">
    <source>
        <dbReference type="PROSITE" id="PS50887"/>
    </source>
</evidence>
<feature type="transmembrane region" description="Helical" evidence="3">
    <location>
        <begin position="148"/>
        <end position="166"/>
    </location>
</feature>
<comment type="catalytic activity">
    <reaction evidence="2">
        <text>2 GTP = 3',3'-c-di-GMP + 2 diphosphate</text>
        <dbReference type="Rhea" id="RHEA:24898"/>
        <dbReference type="ChEBI" id="CHEBI:33019"/>
        <dbReference type="ChEBI" id="CHEBI:37565"/>
        <dbReference type="ChEBI" id="CHEBI:58805"/>
        <dbReference type="EC" id="2.7.7.65"/>
    </reaction>
</comment>
<keyword evidence="3" id="KW-0812">Transmembrane</keyword>
<feature type="transmembrane region" description="Helical" evidence="3">
    <location>
        <begin position="17"/>
        <end position="35"/>
    </location>
</feature>
<dbReference type="SUPFAM" id="SSF55073">
    <property type="entry name" value="Nucleotide cyclase"/>
    <property type="match status" value="1"/>
</dbReference>
<evidence type="ECO:0000313" key="6">
    <source>
        <dbReference type="EMBL" id="MDR7335655.1"/>
    </source>
</evidence>
<feature type="domain" description="GGDEF" evidence="5">
    <location>
        <begin position="279"/>
        <end position="414"/>
    </location>
</feature>
<evidence type="ECO:0000256" key="3">
    <source>
        <dbReference type="SAM" id="Phobius"/>
    </source>
</evidence>
<dbReference type="InterPro" id="IPR050469">
    <property type="entry name" value="Diguanylate_Cyclase"/>
</dbReference>
<keyword evidence="7" id="KW-1185">Reference proteome</keyword>
<reference evidence="6 7" key="1">
    <citation type="submission" date="2023-07" db="EMBL/GenBank/DDBJ databases">
        <title>Sorghum-associated microbial communities from plants grown in Nebraska, USA.</title>
        <authorList>
            <person name="Schachtman D."/>
        </authorList>
    </citation>
    <scope>NUCLEOTIDE SEQUENCE [LARGE SCALE GENOMIC DNA]</scope>
    <source>
        <strain evidence="6 7">BE316</strain>
    </source>
</reference>
<dbReference type="EC" id="2.7.7.65" evidence="1"/>
<dbReference type="Gene3D" id="3.30.70.270">
    <property type="match status" value="1"/>
</dbReference>